<evidence type="ECO:0000313" key="2">
    <source>
        <dbReference type="Proteomes" id="UP000023755"/>
    </source>
</evidence>
<dbReference type="Proteomes" id="UP000023755">
    <property type="component" value="Chromosome"/>
</dbReference>
<evidence type="ECO:0000313" key="1">
    <source>
        <dbReference type="EMBL" id="AHX11295.1"/>
    </source>
</evidence>
<dbReference type="KEGG" id="nhm:NHE_0343"/>
<sequence length="43" mass="5058">MFRLIKVNSTDHQSYHIFPFSTWQGMEFVIPGIERDSASLKNE</sequence>
<dbReference type="AlphaFoldDB" id="X5HLK9"/>
<gene>
    <name evidence="1" type="ORF">NHE_0343</name>
</gene>
<name>X5HLK9_9RICK</name>
<keyword evidence="2" id="KW-1185">Reference proteome</keyword>
<organism evidence="1 2">
    <name type="scientific">Neorickettsia helminthoeca str. Oregon</name>
    <dbReference type="NCBI Taxonomy" id="1286528"/>
    <lineage>
        <taxon>Bacteria</taxon>
        <taxon>Pseudomonadati</taxon>
        <taxon>Pseudomonadota</taxon>
        <taxon>Alphaproteobacteria</taxon>
        <taxon>Rickettsiales</taxon>
        <taxon>Anaplasmataceae</taxon>
        <taxon>Neorickettsia</taxon>
    </lineage>
</organism>
<proteinExistence type="predicted"/>
<protein>
    <submittedName>
        <fullName evidence="1">Uncharacterized protein</fullName>
    </submittedName>
</protein>
<accession>X5HLK9</accession>
<dbReference type="EMBL" id="CP007481">
    <property type="protein sequence ID" value="AHX11295.1"/>
    <property type="molecule type" value="Genomic_DNA"/>
</dbReference>
<reference evidence="1 2" key="1">
    <citation type="submission" date="2014-03" db="EMBL/GenBank/DDBJ databases">
        <title>Sequencing and Comparison of Genomes and Transcriptome Profiles of Human Ehrlichiosis Agents.</title>
        <authorList>
            <person name="Lin M."/>
            <person name="Daugherty S.C."/>
            <person name="Nagaraj S."/>
            <person name="Cheng Z."/>
            <person name="Xiong Q."/>
            <person name="Lin F.-Y."/>
            <person name="Sengamalay N."/>
            <person name="Ott S."/>
            <person name="Godinez A."/>
            <person name="Tallon L.J."/>
            <person name="Sadzewicz L."/>
            <person name="Fraser C.M."/>
            <person name="Dunning Hotopp J.C."/>
            <person name="Rikihisa Y."/>
        </authorList>
    </citation>
    <scope>NUCLEOTIDE SEQUENCE [LARGE SCALE GENOMIC DNA]</scope>
    <source>
        <strain evidence="1 2">Oregon</strain>
    </source>
</reference>
<dbReference type="HOGENOM" id="CLU_3236612_0_0_5"/>